<protein>
    <submittedName>
        <fullName evidence="4">WxL domain-containing protein</fullName>
    </submittedName>
</protein>
<name>A0AAF0CVG3_9ENTE</name>
<evidence type="ECO:0000256" key="2">
    <source>
        <dbReference type="SAM" id="SignalP"/>
    </source>
</evidence>
<dbReference type="AlphaFoldDB" id="A0AAF0CVG3"/>
<sequence length="285" mass="30456">MKKTLISSILLSTLVLGGAQAFAADTDTATNLTTEGSIQFEAGGTTDPENPGEEPKEPEITDPNKPNPDPDPEEKPEKPGDKPGGTINPNQGELKLEFAPNFQFDKQKVSNETVTYSAVPTTYGEEGQETYKPLFAQVSDLRIPSLDEMTLSKWSLTLSATAFKGYDGEGKEVADLAAGSKIQLNDIMLVNSKNTETTDKESKTLELTGADAAQTIAKDGKQGLSVIRFGESQEMTDKAEYKGVQLVVPGKVSQSSIQGVTYKTALTWNLNAGDVSTEEVGTPSV</sequence>
<feature type="signal peptide" evidence="2">
    <location>
        <begin position="1"/>
        <end position="23"/>
    </location>
</feature>
<feature type="domain" description="WxL" evidence="3">
    <location>
        <begin position="29"/>
        <end position="272"/>
    </location>
</feature>
<accession>A0AAF0CVG3</accession>
<feature type="region of interest" description="Disordered" evidence="1">
    <location>
        <begin position="33"/>
        <end position="92"/>
    </location>
</feature>
<keyword evidence="2" id="KW-0732">Signal</keyword>
<dbReference type="InterPro" id="IPR027994">
    <property type="entry name" value="WxL_dom"/>
</dbReference>
<evidence type="ECO:0000313" key="4">
    <source>
        <dbReference type="EMBL" id="WEG73602.1"/>
    </source>
</evidence>
<dbReference type="KEGG" id="vie:OL234_01470"/>
<proteinExistence type="predicted"/>
<dbReference type="RefSeq" id="WP_275469402.1">
    <property type="nucleotide sequence ID" value="NZ_CP110232.1"/>
</dbReference>
<evidence type="ECO:0000259" key="3">
    <source>
        <dbReference type="Pfam" id="PF13731"/>
    </source>
</evidence>
<dbReference type="Pfam" id="PF13731">
    <property type="entry name" value="WxL"/>
    <property type="match status" value="1"/>
</dbReference>
<keyword evidence="5" id="KW-1185">Reference proteome</keyword>
<feature type="chain" id="PRO_5042116033" evidence="2">
    <location>
        <begin position="24"/>
        <end position="285"/>
    </location>
</feature>
<gene>
    <name evidence="4" type="ORF">OL234_01470</name>
</gene>
<organism evidence="4 5">
    <name type="scientific">Vagococcus intermedius</name>
    <dbReference type="NCBI Taxonomy" id="2991418"/>
    <lineage>
        <taxon>Bacteria</taxon>
        <taxon>Bacillati</taxon>
        <taxon>Bacillota</taxon>
        <taxon>Bacilli</taxon>
        <taxon>Lactobacillales</taxon>
        <taxon>Enterococcaceae</taxon>
        <taxon>Vagococcus</taxon>
    </lineage>
</organism>
<evidence type="ECO:0000313" key="5">
    <source>
        <dbReference type="Proteomes" id="UP001179647"/>
    </source>
</evidence>
<evidence type="ECO:0000256" key="1">
    <source>
        <dbReference type="SAM" id="MobiDB-lite"/>
    </source>
</evidence>
<reference evidence="4" key="1">
    <citation type="submission" date="2022-10" db="EMBL/GenBank/DDBJ databases">
        <title>Vagococcus sp. isolated from poultry meat.</title>
        <authorList>
            <person name="Johansson P."/>
            <person name="Bjorkroth J."/>
        </authorList>
    </citation>
    <scope>NUCLEOTIDE SEQUENCE</scope>
    <source>
        <strain evidence="4">STAA11</strain>
    </source>
</reference>
<dbReference type="Proteomes" id="UP001179647">
    <property type="component" value="Chromosome"/>
</dbReference>
<dbReference type="EMBL" id="CP110232">
    <property type="protein sequence ID" value="WEG73602.1"/>
    <property type="molecule type" value="Genomic_DNA"/>
</dbReference>